<name>E4YS67_OIKDI</name>
<organism evidence="2">
    <name type="scientific">Oikopleura dioica</name>
    <name type="common">Tunicate</name>
    <dbReference type="NCBI Taxonomy" id="34765"/>
    <lineage>
        <taxon>Eukaryota</taxon>
        <taxon>Metazoa</taxon>
        <taxon>Chordata</taxon>
        <taxon>Tunicata</taxon>
        <taxon>Appendicularia</taxon>
        <taxon>Copelata</taxon>
        <taxon>Oikopleuridae</taxon>
        <taxon>Oikopleura</taxon>
    </lineage>
</organism>
<evidence type="ECO:0000313" key="2">
    <source>
        <dbReference type="EMBL" id="CBY38306.1"/>
    </source>
</evidence>
<proteinExistence type="predicted"/>
<evidence type="ECO:0000256" key="1">
    <source>
        <dbReference type="SAM" id="Coils"/>
    </source>
</evidence>
<sequence length="256" mass="30586">MSNPNDYEYEIEYSFDGPDAFDVLASEVRELRQFYKDERRCRYAFEKEIEDKMKLQLENLRAENRSVENDLRAQIAEQQREIIRLKKINEEKEEKIGRMQEKMDIHIETVQVKIEDVKNELVQMNQKEENERNKDLSQHEIVALFENCMITPDSNRFHTHADVEPFLRALEAGFDNLKFRIKYLSPFNIKKRWKNDKHFFEKTEADGSTLFYPKEIYKTEGSRIIVGNYGLSTFIVDGKILKIVMFCLYTPMNKKV</sequence>
<reference evidence="2" key="1">
    <citation type="journal article" date="2010" name="Science">
        <title>Plasticity of animal genome architecture unmasked by rapid evolution of a pelagic tunicate.</title>
        <authorList>
            <person name="Denoeud F."/>
            <person name="Henriet S."/>
            <person name="Mungpakdee S."/>
            <person name="Aury J.M."/>
            <person name="Da Silva C."/>
            <person name="Brinkmann H."/>
            <person name="Mikhaleva J."/>
            <person name="Olsen L.C."/>
            <person name="Jubin C."/>
            <person name="Canestro C."/>
            <person name="Bouquet J.M."/>
            <person name="Danks G."/>
            <person name="Poulain J."/>
            <person name="Campsteijn C."/>
            <person name="Adamski M."/>
            <person name="Cross I."/>
            <person name="Yadetie F."/>
            <person name="Muffato M."/>
            <person name="Louis A."/>
            <person name="Butcher S."/>
            <person name="Tsagkogeorga G."/>
            <person name="Konrad A."/>
            <person name="Singh S."/>
            <person name="Jensen M.F."/>
            <person name="Cong E.H."/>
            <person name="Eikeseth-Otteraa H."/>
            <person name="Noel B."/>
            <person name="Anthouard V."/>
            <person name="Porcel B.M."/>
            <person name="Kachouri-Lafond R."/>
            <person name="Nishino A."/>
            <person name="Ugolini M."/>
            <person name="Chourrout P."/>
            <person name="Nishida H."/>
            <person name="Aasland R."/>
            <person name="Huzurbazar S."/>
            <person name="Westhof E."/>
            <person name="Delsuc F."/>
            <person name="Lehrach H."/>
            <person name="Reinhardt R."/>
            <person name="Weissenbach J."/>
            <person name="Roy S.W."/>
            <person name="Artiguenave F."/>
            <person name="Postlethwait J.H."/>
            <person name="Manak J.R."/>
            <person name="Thompson E.M."/>
            <person name="Jaillon O."/>
            <person name="Du Pasquier L."/>
            <person name="Boudinot P."/>
            <person name="Liberles D.A."/>
            <person name="Volff J.N."/>
            <person name="Philippe H."/>
            <person name="Lenhard B."/>
            <person name="Roest Crollius H."/>
            <person name="Wincker P."/>
            <person name="Chourrout D."/>
        </authorList>
    </citation>
    <scope>NUCLEOTIDE SEQUENCE [LARGE SCALE GENOMIC DNA]</scope>
</reference>
<dbReference type="AlphaFoldDB" id="E4YS67"/>
<gene>
    <name evidence="2" type="ORF">GSOID_T00032237001</name>
</gene>
<keyword evidence="1" id="KW-0175">Coiled coil</keyword>
<feature type="coiled-coil region" evidence="1">
    <location>
        <begin position="50"/>
        <end position="134"/>
    </location>
</feature>
<protein>
    <submittedName>
        <fullName evidence="2">Uncharacterized protein</fullName>
    </submittedName>
</protein>
<accession>E4YS67</accession>
<dbReference type="EMBL" id="FN655182">
    <property type="protein sequence ID" value="CBY38306.1"/>
    <property type="molecule type" value="Genomic_DNA"/>
</dbReference>
<dbReference type="Proteomes" id="UP000011014">
    <property type="component" value="Unassembled WGS sequence"/>
</dbReference>